<proteinExistence type="predicted"/>
<evidence type="ECO:0000313" key="2">
    <source>
        <dbReference type="Proteomes" id="UP000027120"/>
    </source>
</evidence>
<gene>
    <name evidence="1" type="ORF">CISIN_1g0308341mg</name>
</gene>
<dbReference type="GO" id="GO:0004866">
    <property type="term" value="F:endopeptidase inhibitor activity"/>
    <property type="evidence" value="ECO:0007669"/>
    <property type="project" value="InterPro"/>
</dbReference>
<dbReference type="InterPro" id="IPR002160">
    <property type="entry name" value="Prot_inh_Kunz-lg"/>
</dbReference>
<sequence>WKLDNFDAILGQWFVKTGGIEGNLGPQTTINWFRIEKFYGDYKLVFCPLVCKFCKVLCIDVGIFVNGGVWHLALSDVTFNVTFLNG</sequence>
<dbReference type="AlphaFoldDB" id="A0A067DAU9"/>
<dbReference type="Gene3D" id="2.80.10.50">
    <property type="match status" value="1"/>
</dbReference>
<dbReference type="EMBL" id="KK786180">
    <property type="protein sequence ID" value="KDO39983.1"/>
    <property type="molecule type" value="Genomic_DNA"/>
</dbReference>
<dbReference type="InterPro" id="IPR011065">
    <property type="entry name" value="Kunitz_inhibitor_STI-like_sf"/>
</dbReference>
<reference evidence="1 2" key="1">
    <citation type="submission" date="2014-04" db="EMBL/GenBank/DDBJ databases">
        <authorList>
            <consortium name="International Citrus Genome Consortium"/>
            <person name="Gmitter F."/>
            <person name="Chen C."/>
            <person name="Farmerie W."/>
            <person name="Harkins T."/>
            <person name="Desany B."/>
            <person name="Mohiuddin M."/>
            <person name="Kodira C."/>
            <person name="Borodovsky M."/>
            <person name="Lomsadze A."/>
            <person name="Burns P."/>
            <person name="Jenkins J."/>
            <person name="Prochnik S."/>
            <person name="Shu S."/>
            <person name="Chapman J."/>
            <person name="Pitluck S."/>
            <person name="Schmutz J."/>
            <person name="Rokhsar D."/>
        </authorList>
    </citation>
    <scope>NUCLEOTIDE SEQUENCE</scope>
</reference>
<dbReference type="Pfam" id="PF00197">
    <property type="entry name" value="Kunitz_legume"/>
    <property type="match status" value="1"/>
</dbReference>
<feature type="non-terminal residue" evidence="1">
    <location>
        <position position="1"/>
    </location>
</feature>
<name>A0A067DAU9_CITSI</name>
<accession>A0A067DAU9</accession>
<keyword evidence="2" id="KW-1185">Reference proteome</keyword>
<dbReference type="Proteomes" id="UP000027120">
    <property type="component" value="Unassembled WGS sequence"/>
</dbReference>
<organism evidence="1 2">
    <name type="scientific">Citrus sinensis</name>
    <name type="common">Sweet orange</name>
    <name type="synonym">Citrus aurantium var. sinensis</name>
    <dbReference type="NCBI Taxonomy" id="2711"/>
    <lineage>
        <taxon>Eukaryota</taxon>
        <taxon>Viridiplantae</taxon>
        <taxon>Streptophyta</taxon>
        <taxon>Embryophyta</taxon>
        <taxon>Tracheophyta</taxon>
        <taxon>Spermatophyta</taxon>
        <taxon>Magnoliopsida</taxon>
        <taxon>eudicotyledons</taxon>
        <taxon>Gunneridae</taxon>
        <taxon>Pentapetalae</taxon>
        <taxon>rosids</taxon>
        <taxon>malvids</taxon>
        <taxon>Sapindales</taxon>
        <taxon>Rutaceae</taxon>
        <taxon>Aurantioideae</taxon>
        <taxon>Citrus</taxon>
    </lineage>
</organism>
<dbReference type="PANTHER" id="PTHR33107">
    <property type="entry name" value="KUNITZ TRYPSIN INHIBITOR 2"/>
    <property type="match status" value="1"/>
</dbReference>
<dbReference type="SUPFAM" id="SSF50386">
    <property type="entry name" value="STI-like"/>
    <property type="match status" value="1"/>
</dbReference>
<evidence type="ECO:0000313" key="1">
    <source>
        <dbReference type="EMBL" id="KDO39983.1"/>
    </source>
</evidence>
<protein>
    <submittedName>
        <fullName evidence="1">Uncharacterized protein</fullName>
    </submittedName>
</protein>
<dbReference type="PANTHER" id="PTHR33107:SF5">
    <property type="entry name" value="KUNITZ TRYPSIN INHIBITOR 5"/>
    <property type="match status" value="1"/>
</dbReference>